<evidence type="ECO:0008006" key="4">
    <source>
        <dbReference type="Google" id="ProtNLM"/>
    </source>
</evidence>
<dbReference type="Pfam" id="PF02575">
    <property type="entry name" value="YbaB_DNA_bd"/>
    <property type="match status" value="1"/>
</dbReference>
<dbReference type="EMBL" id="BAAAZW010000002">
    <property type="protein sequence ID" value="GAA3953222.1"/>
    <property type="molecule type" value="Genomic_DNA"/>
</dbReference>
<name>A0ABP7NSG9_9ACTN</name>
<keyword evidence="3" id="KW-1185">Reference proteome</keyword>
<dbReference type="Proteomes" id="UP001418444">
    <property type="component" value="Unassembled WGS sequence"/>
</dbReference>
<organism evidence="2 3">
    <name type="scientific">Gordonia caeni</name>
    <dbReference type="NCBI Taxonomy" id="1007097"/>
    <lineage>
        <taxon>Bacteria</taxon>
        <taxon>Bacillati</taxon>
        <taxon>Actinomycetota</taxon>
        <taxon>Actinomycetes</taxon>
        <taxon>Mycobacteriales</taxon>
        <taxon>Gordoniaceae</taxon>
        <taxon>Gordonia</taxon>
    </lineage>
</organism>
<sequence length="130" mass="13395">MTGAMDQITAAAAAHLAALERVHQDLTGMSVSASTDGGRVTVRLDATGALAALDLLPGAGRGDAARLSQLIVEAAADAARELCARRADLTREFLAEFDDTPEAQGTADAPAASNPYPVRPGRHTDSQGER</sequence>
<feature type="region of interest" description="Disordered" evidence="1">
    <location>
        <begin position="96"/>
        <end position="130"/>
    </location>
</feature>
<protein>
    <recommendedName>
        <fullName evidence="4">YbaB/EbfC family nucleoid-associated protein</fullName>
    </recommendedName>
</protein>
<dbReference type="InterPro" id="IPR004401">
    <property type="entry name" value="YbaB/EbfC"/>
</dbReference>
<dbReference type="RefSeq" id="WP_344781087.1">
    <property type="nucleotide sequence ID" value="NZ_BAAAZW010000002.1"/>
</dbReference>
<evidence type="ECO:0000256" key="1">
    <source>
        <dbReference type="SAM" id="MobiDB-lite"/>
    </source>
</evidence>
<accession>A0ABP7NSG9</accession>
<proteinExistence type="predicted"/>
<reference evidence="3" key="1">
    <citation type="journal article" date="2019" name="Int. J. Syst. Evol. Microbiol.">
        <title>The Global Catalogue of Microorganisms (GCM) 10K type strain sequencing project: providing services to taxonomists for standard genome sequencing and annotation.</title>
        <authorList>
            <consortium name="The Broad Institute Genomics Platform"/>
            <consortium name="The Broad Institute Genome Sequencing Center for Infectious Disease"/>
            <person name="Wu L."/>
            <person name="Ma J."/>
        </authorList>
    </citation>
    <scope>NUCLEOTIDE SEQUENCE [LARGE SCALE GENOMIC DNA]</scope>
    <source>
        <strain evidence="3">JCM 16923</strain>
    </source>
</reference>
<evidence type="ECO:0000313" key="2">
    <source>
        <dbReference type="EMBL" id="GAA3953222.1"/>
    </source>
</evidence>
<dbReference type="InterPro" id="IPR036894">
    <property type="entry name" value="YbaB-like_sf"/>
</dbReference>
<evidence type="ECO:0000313" key="3">
    <source>
        <dbReference type="Proteomes" id="UP001418444"/>
    </source>
</evidence>
<comment type="caution">
    <text evidence="2">The sequence shown here is derived from an EMBL/GenBank/DDBJ whole genome shotgun (WGS) entry which is preliminary data.</text>
</comment>
<gene>
    <name evidence="2" type="ORF">GCM10022231_09280</name>
</gene>
<dbReference type="Gene3D" id="3.30.1310.10">
    <property type="entry name" value="Nucleoid-associated protein YbaB-like domain"/>
    <property type="match status" value="1"/>
</dbReference>
<dbReference type="SUPFAM" id="SSF82607">
    <property type="entry name" value="YbaB-like"/>
    <property type="match status" value="1"/>
</dbReference>